<dbReference type="InterPro" id="IPR036770">
    <property type="entry name" value="Ankyrin_rpt-contain_sf"/>
</dbReference>
<sequence length="121" mass="13083">MTITEDTSELGKRATTAFAFKLMLTGRAELLAQASNLLPPTTRYDTLNHAGMSALMIASIKNDEVVIQALLDAGCDPNIEVPAIGNPNYPAIHPDTQYWTAVTLQPVGQLLGFKMPAREGR</sequence>
<dbReference type="PANTHER" id="PTHR46071:SF2">
    <property type="entry name" value="ANKYRIN REPEAT AND BTB_POZ DOMAIN-CONTAINING PROTEIN 2-LIKE PROTEIN"/>
    <property type="match status" value="1"/>
</dbReference>
<dbReference type="PANTHER" id="PTHR46071">
    <property type="entry name" value="ANKYRIN REPEAT AND BTB/POZ DOMAIN-CONTAINING"/>
    <property type="match status" value="1"/>
</dbReference>
<evidence type="ECO:0000313" key="3">
    <source>
        <dbReference type="Proteomes" id="UP000299102"/>
    </source>
</evidence>
<keyword evidence="3" id="KW-1185">Reference proteome</keyword>
<dbReference type="Pfam" id="PF00023">
    <property type="entry name" value="Ank"/>
    <property type="match status" value="1"/>
</dbReference>
<evidence type="ECO:0000256" key="1">
    <source>
        <dbReference type="PROSITE-ProRule" id="PRU00023"/>
    </source>
</evidence>
<dbReference type="EMBL" id="BGZK01005195">
    <property type="protein sequence ID" value="GBP12969.1"/>
    <property type="molecule type" value="Genomic_DNA"/>
</dbReference>
<comment type="caution">
    <text evidence="2">The sequence shown here is derived from an EMBL/GenBank/DDBJ whole genome shotgun (WGS) entry which is preliminary data.</text>
</comment>
<dbReference type="InterPro" id="IPR002110">
    <property type="entry name" value="Ankyrin_rpt"/>
</dbReference>
<dbReference type="PROSITE" id="PS50088">
    <property type="entry name" value="ANK_REPEAT"/>
    <property type="match status" value="1"/>
</dbReference>
<dbReference type="Gene3D" id="1.25.40.20">
    <property type="entry name" value="Ankyrin repeat-containing domain"/>
    <property type="match status" value="1"/>
</dbReference>
<accession>A0A4C1TEN5</accession>
<feature type="repeat" description="ANK" evidence="1">
    <location>
        <begin position="50"/>
        <end position="82"/>
    </location>
</feature>
<gene>
    <name evidence="2" type="ORF">EVAR_73651_1</name>
</gene>
<organism evidence="2 3">
    <name type="scientific">Eumeta variegata</name>
    <name type="common">Bagworm moth</name>
    <name type="synonym">Eumeta japonica</name>
    <dbReference type="NCBI Taxonomy" id="151549"/>
    <lineage>
        <taxon>Eukaryota</taxon>
        <taxon>Metazoa</taxon>
        <taxon>Ecdysozoa</taxon>
        <taxon>Arthropoda</taxon>
        <taxon>Hexapoda</taxon>
        <taxon>Insecta</taxon>
        <taxon>Pterygota</taxon>
        <taxon>Neoptera</taxon>
        <taxon>Endopterygota</taxon>
        <taxon>Lepidoptera</taxon>
        <taxon>Glossata</taxon>
        <taxon>Ditrysia</taxon>
        <taxon>Tineoidea</taxon>
        <taxon>Psychidae</taxon>
        <taxon>Oiketicinae</taxon>
        <taxon>Eumeta</taxon>
    </lineage>
</organism>
<keyword evidence="1" id="KW-0040">ANK repeat</keyword>
<dbReference type="AlphaFoldDB" id="A0A4C1TEN5"/>
<dbReference type="STRING" id="151549.A0A4C1TEN5"/>
<evidence type="ECO:0000313" key="2">
    <source>
        <dbReference type="EMBL" id="GBP12969.1"/>
    </source>
</evidence>
<dbReference type="SUPFAM" id="SSF48403">
    <property type="entry name" value="Ankyrin repeat"/>
    <property type="match status" value="1"/>
</dbReference>
<protein>
    <submittedName>
        <fullName evidence="2">Uncharacterized protein</fullName>
    </submittedName>
</protein>
<dbReference type="Proteomes" id="UP000299102">
    <property type="component" value="Unassembled WGS sequence"/>
</dbReference>
<proteinExistence type="predicted"/>
<name>A0A4C1TEN5_EUMVA</name>
<dbReference type="SMART" id="SM00248">
    <property type="entry name" value="ANK"/>
    <property type="match status" value="1"/>
</dbReference>
<reference evidence="2 3" key="1">
    <citation type="journal article" date="2019" name="Commun. Biol.">
        <title>The bagworm genome reveals a unique fibroin gene that provides high tensile strength.</title>
        <authorList>
            <person name="Kono N."/>
            <person name="Nakamura H."/>
            <person name="Ohtoshi R."/>
            <person name="Tomita M."/>
            <person name="Numata K."/>
            <person name="Arakawa K."/>
        </authorList>
    </citation>
    <scope>NUCLEOTIDE SEQUENCE [LARGE SCALE GENOMIC DNA]</scope>
</reference>
<dbReference type="InterPro" id="IPR052089">
    <property type="entry name" value="Ankyrin-BTB/POZ_domain"/>
</dbReference>
<dbReference type="OrthoDB" id="2316821at2759"/>